<feature type="compositionally biased region" description="Polar residues" evidence="1">
    <location>
        <begin position="36"/>
        <end position="53"/>
    </location>
</feature>
<protein>
    <recommendedName>
        <fullName evidence="5">Lipoprotein</fullName>
    </recommendedName>
</protein>
<dbReference type="RefSeq" id="WP_101822076.1">
    <property type="nucleotide sequence ID" value="NZ_PKJC01000023.1"/>
</dbReference>
<dbReference type="EMBL" id="PKJC01000023">
    <property type="protein sequence ID" value="PKZ63573.1"/>
    <property type="molecule type" value="Genomic_DNA"/>
</dbReference>
<feature type="signal peptide" evidence="2">
    <location>
        <begin position="1"/>
        <end position="25"/>
    </location>
</feature>
<feature type="region of interest" description="Disordered" evidence="1">
    <location>
        <begin position="31"/>
        <end position="67"/>
    </location>
</feature>
<gene>
    <name evidence="3" type="ORF">CYJ73_21155</name>
</gene>
<evidence type="ECO:0000256" key="1">
    <source>
        <dbReference type="SAM" id="MobiDB-lite"/>
    </source>
</evidence>
<organism evidence="3 4">
    <name type="scientific">Gordonia terrae</name>
    <dbReference type="NCBI Taxonomy" id="2055"/>
    <lineage>
        <taxon>Bacteria</taxon>
        <taxon>Bacillati</taxon>
        <taxon>Actinomycetota</taxon>
        <taxon>Actinomycetes</taxon>
        <taxon>Mycobacteriales</taxon>
        <taxon>Gordoniaceae</taxon>
        <taxon>Gordonia</taxon>
    </lineage>
</organism>
<evidence type="ECO:0000256" key="2">
    <source>
        <dbReference type="SAM" id="SignalP"/>
    </source>
</evidence>
<evidence type="ECO:0008006" key="5">
    <source>
        <dbReference type="Google" id="ProtNLM"/>
    </source>
</evidence>
<evidence type="ECO:0000313" key="4">
    <source>
        <dbReference type="Proteomes" id="UP000234662"/>
    </source>
</evidence>
<dbReference type="PROSITE" id="PS51257">
    <property type="entry name" value="PROKAR_LIPOPROTEIN"/>
    <property type="match status" value="1"/>
</dbReference>
<dbReference type="Proteomes" id="UP000234662">
    <property type="component" value="Unassembled WGS sequence"/>
</dbReference>
<proteinExistence type="predicted"/>
<sequence>MTRTKTTQRLTQTIAIAAASAALLAGCGSGSDDTDQYPSVVTSTQVQVEGSVTPSSGPKPSAAKPDSCAELPEPFTDVDACNEEAVALTALRTMYSTNPTRDASSQDAMLRAVPLLSSAMIGRIVAPTKGSQNTEWANLKASRKRVVATVTIQTENQSTYYQISRKAVPVGADNDAPGTTLDTIAVSATLTVVDGMGYRLDTLTPIT</sequence>
<comment type="caution">
    <text evidence="3">The sequence shown here is derived from an EMBL/GenBank/DDBJ whole genome shotgun (WGS) entry which is preliminary data.</text>
</comment>
<keyword evidence="2" id="KW-0732">Signal</keyword>
<feature type="chain" id="PRO_5038578641" description="Lipoprotein" evidence="2">
    <location>
        <begin position="26"/>
        <end position="207"/>
    </location>
</feature>
<name>A0A2I1R376_9ACTN</name>
<evidence type="ECO:0000313" key="3">
    <source>
        <dbReference type="EMBL" id="PKZ63573.1"/>
    </source>
</evidence>
<feature type="compositionally biased region" description="Low complexity" evidence="1">
    <location>
        <begin position="54"/>
        <end position="66"/>
    </location>
</feature>
<reference evidence="3 4" key="1">
    <citation type="submission" date="2017-12" db="EMBL/GenBank/DDBJ databases">
        <title>Phylogenetic diversity of female urinary microbiome.</title>
        <authorList>
            <person name="Thomas-White K."/>
            <person name="Wolfe A.J."/>
        </authorList>
    </citation>
    <scope>NUCLEOTIDE SEQUENCE [LARGE SCALE GENOMIC DNA]</scope>
    <source>
        <strain evidence="3 4">UMB0777</strain>
    </source>
</reference>
<accession>A0A2I1R376</accession>
<dbReference type="AlphaFoldDB" id="A0A2I1R376"/>